<proteinExistence type="predicted"/>
<dbReference type="Proteomes" id="UP001378188">
    <property type="component" value="Unassembled WGS sequence"/>
</dbReference>
<name>A0AAW9RIP1_9HYPH</name>
<keyword evidence="2" id="KW-1185">Reference proteome</keyword>
<organism evidence="1 2">
    <name type="scientific">Microbaculum marinum</name>
    <dbReference type="NCBI Taxonomy" id="1764581"/>
    <lineage>
        <taxon>Bacteria</taxon>
        <taxon>Pseudomonadati</taxon>
        <taxon>Pseudomonadota</taxon>
        <taxon>Alphaproteobacteria</taxon>
        <taxon>Hyphomicrobiales</taxon>
        <taxon>Tepidamorphaceae</taxon>
        <taxon>Microbaculum</taxon>
    </lineage>
</organism>
<dbReference type="AlphaFoldDB" id="A0AAW9RIP1"/>
<reference evidence="1 2" key="1">
    <citation type="submission" date="2024-02" db="EMBL/GenBank/DDBJ databases">
        <title>Genome analysis and characterization of Microbaculum marinisediminis sp. nov., isolated from marine sediment.</title>
        <authorList>
            <person name="Du Z.-J."/>
            <person name="Ye Y.-Q."/>
            <person name="Zhang Z.-R."/>
            <person name="Yuan S.-M."/>
            <person name="Zhang X.-Y."/>
        </authorList>
    </citation>
    <scope>NUCLEOTIDE SEQUENCE [LARGE SCALE GENOMIC DNA]</scope>
    <source>
        <strain evidence="1 2">SDUM1044001</strain>
    </source>
</reference>
<evidence type="ECO:0000313" key="2">
    <source>
        <dbReference type="Proteomes" id="UP001378188"/>
    </source>
</evidence>
<comment type="caution">
    <text evidence="1">The sequence shown here is derived from an EMBL/GenBank/DDBJ whole genome shotgun (WGS) entry which is preliminary data.</text>
</comment>
<dbReference type="RefSeq" id="WP_340331242.1">
    <property type="nucleotide sequence ID" value="NZ_JAZHOF010000008.1"/>
</dbReference>
<evidence type="ECO:0008006" key="3">
    <source>
        <dbReference type="Google" id="ProtNLM"/>
    </source>
</evidence>
<dbReference type="SUPFAM" id="SSF63829">
    <property type="entry name" value="Calcium-dependent phosphotriesterase"/>
    <property type="match status" value="1"/>
</dbReference>
<gene>
    <name evidence="1" type="ORF">V3328_18765</name>
</gene>
<dbReference type="EMBL" id="JAZHOF010000008">
    <property type="protein sequence ID" value="MEJ8573539.1"/>
    <property type="molecule type" value="Genomic_DNA"/>
</dbReference>
<sequence length="348" mass="36882">MFGRRAEAQPSFPLLDGPLRPNDALEEAEAIPVAEPHDMCIAADGSLLVSSGASLLRMNDWGDGGPVRVAEFGGAVTALACRDDGLAAVGIEGEGVKVLDADFAVHDGLYETDTRPTGTTALVFASNGDLLAADAGRDGGAYPYTRELFADSGGGRILRISENGTTTTVASQLRCPHGMVETSAGSLVISECWASGLRTTGPEAGFNELPGNPGRIHRRQSGGYLLACLSRRDPLIDFIRTEEAFAARMMAEIEPEYWVAPRLSAQADYRYPVQSGATRLFGETKPWAPSLSYGLVVLLDTDFQPGASLHSRANGTRHGITTAVEWRGGIVALSRGSGELLRVKGEHP</sequence>
<accession>A0AAW9RIP1</accession>
<evidence type="ECO:0000313" key="1">
    <source>
        <dbReference type="EMBL" id="MEJ8573539.1"/>
    </source>
</evidence>
<protein>
    <recommendedName>
        <fullName evidence="3">Strictosidine synthase conserved region domain-containing protein</fullName>
    </recommendedName>
</protein>